<feature type="compositionally biased region" description="Basic and acidic residues" evidence="1">
    <location>
        <begin position="27"/>
        <end position="40"/>
    </location>
</feature>
<accession>A0A2I2KKX7</accession>
<reference evidence="2 3" key="1">
    <citation type="submission" date="2017-06" db="EMBL/GenBank/DDBJ databases">
        <authorList>
            <person name="Kim H.J."/>
            <person name="Triplett B.A."/>
        </authorList>
    </citation>
    <scope>NUCLEOTIDE SEQUENCE [LARGE SCALE GENOMIC DNA]</scope>
    <source>
        <strain evidence="2">FRACA_ARgP5</strain>
    </source>
</reference>
<gene>
    <name evidence="2" type="ORF">FRACA_1360009</name>
</gene>
<evidence type="ECO:0000313" key="2">
    <source>
        <dbReference type="EMBL" id="SNQ46331.1"/>
    </source>
</evidence>
<dbReference type="AlphaFoldDB" id="A0A2I2KKX7"/>
<proteinExistence type="predicted"/>
<organism evidence="2 3">
    <name type="scientific">Frankia canadensis</name>
    <dbReference type="NCBI Taxonomy" id="1836972"/>
    <lineage>
        <taxon>Bacteria</taxon>
        <taxon>Bacillati</taxon>
        <taxon>Actinomycetota</taxon>
        <taxon>Actinomycetes</taxon>
        <taxon>Frankiales</taxon>
        <taxon>Frankiaceae</taxon>
        <taxon>Frankia</taxon>
    </lineage>
</organism>
<protein>
    <submittedName>
        <fullName evidence="2">Uncharacterized protein</fullName>
    </submittedName>
</protein>
<dbReference type="Proteomes" id="UP000234331">
    <property type="component" value="Unassembled WGS sequence"/>
</dbReference>
<name>A0A2I2KKX7_9ACTN</name>
<evidence type="ECO:0000313" key="3">
    <source>
        <dbReference type="Proteomes" id="UP000234331"/>
    </source>
</evidence>
<sequence length="61" mass="6658">MKSTRWTKSGHIGDKLRLTENPPSHPSGEDPRTPDRDGLTRHAGGNARTSVRPVAPSVRSE</sequence>
<keyword evidence="3" id="KW-1185">Reference proteome</keyword>
<evidence type="ECO:0000256" key="1">
    <source>
        <dbReference type="SAM" id="MobiDB-lite"/>
    </source>
</evidence>
<dbReference type="EMBL" id="FZMO01000042">
    <property type="protein sequence ID" value="SNQ46331.1"/>
    <property type="molecule type" value="Genomic_DNA"/>
</dbReference>
<feature type="region of interest" description="Disordered" evidence="1">
    <location>
        <begin position="1"/>
        <end position="61"/>
    </location>
</feature>